<keyword evidence="6 7" id="KW-0472">Membrane</keyword>
<proteinExistence type="predicted"/>
<dbReference type="Gene3D" id="3.40.50.300">
    <property type="entry name" value="P-loop containing nucleotide triphosphate hydrolases"/>
    <property type="match status" value="1"/>
</dbReference>
<dbReference type="Pfam" id="PF00664">
    <property type="entry name" value="ABC_membrane"/>
    <property type="match status" value="1"/>
</dbReference>
<dbReference type="PROSITE" id="PS50893">
    <property type="entry name" value="ABC_TRANSPORTER_2"/>
    <property type="match status" value="1"/>
</dbReference>
<dbReference type="InterPro" id="IPR036640">
    <property type="entry name" value="ABC1_TM_sf"/>
</dbReference>
<keyword evidence="11" id="KW-1185">Reference proteome</keyword>
<feature type="transmembrane region" description="Helical" evidence="7">
    <location>
        <begin position="21"/>
        <end position="43"/>
    </location>
</feature>
<reference evidence="10" key="1">
    <citation type="submission" date="2019-08" db="EMBL/GenBank/DDBJ databases">
        <title>Genomic characterization of a novel candidate phylum (ARYD3) from a high temperature, high salinity tertiary oil reservoir in north central Oklahoma, USA.</title>
        <authorList>
            <person name="Youssef N.H."/>
            <person name="Yadav A."/>
            <person name="Elshahed M.S."/>
        </authorList>
    </citation>
    <scope>NUCLEOTIDE SEQUENCE [LARGE SCALE GENOMIC DNA]</scope>
    <source>
        <strain evidence="10">ARYD3</strain>
    </source>
</reference>
<dbReference type="InterPro" id="IPR017871">
    <property type="entry name" value="ABC_transporter-like_CS"/>
</dbReference>
<evidence type="ECO:0000256" key="3">
    <source>
        <dbReference type="ARBA" id="ARBA00022741"/>
    </source>
</evidence>
<keyword evidence="4 10" id="KW-0067">ATP-binding</keyword>
<dbReference type="AlphaFoldDB" id="A0A5D0MAS3"/>
<evidence type="ECO:0000313" key="11">
    <source>
        <dbReference type="Proteomes" id="UP000324143"/>
    </source>
</evidence>
<comment type="subcellular location">
    <subcellularLocation>
        <location evidence="1">Cell membrane</location>
        <topology evidence="1">Multi-pass membrane protein</topology>
    </subcellularLocation>
</comment>
<dbReference type="InterPro" id="IPR003593">
    <property type="entry name" value="AAA+_ATPase"/>
</dbReference>
<dbReference type="GO" id="GO:0005524">
    <property type="term" value="F:ATP binding"/>
    <property type="evidence" value="ECO:0007669"/>
    <property type="project" value="UniProtKB-KW"/>
</dbReference>
<dbReference type="FunFam" id="3.40.50.300:FF:000218">
    <property type="entry name" value="Multidrug ABC transporter ATP-binding protein"/>
    <property type="match status" value="1"/>
</dbReference>
<evidence type="ECO:0000313" key="10">
    <source>
        <dbReference type="EMBL" id="TYB30797.1"/>
    </source>
</evidence>
<dbReference type="PANTHER" id="PTHR43394">
    <property type="entry name" value="ATP-DEPENDENT PERMEASE MDL1, MITOCHONDRIAL"/>
    <property type="match status" value="1"/>
</dbReference>
<accession>A0A5D0MAS3</accession>
<dbReference type="PROSITE" id="PS00211">
    <property type="entry name" value="ABC_TRANSPORTER_1"/>
    <property type="match status" value="1"/>
</dbReference>
<dbReference type="CDD" id="cd18552">
    <property type="entry name" value="ABC_6TM_MsbA_like"/>
    <property type="match status" value="1"/>
</dbReference>
<dbReference type="GO" id="GO:0005886">
    <property type="term" value="C:plasma membrane"/>
    <property type="evidence" value="ECO:0007669"/>
    <property type="project" value="UniProtKB-SubCell"/>
</dbReference>
<feature type="domain" description="ABC transporter" evidence="8">
    <location>
        <begin position="344"/>
        <end position="577"/>
    </location>
</feature>
<dbReference type="Pfam" id="PF00005">
    <property type="entry name" value="ABC_tran"/>
    <property type="match status" value="1"/>
</dbReference>
<sequence>MSGSGGIMDQIKKLFKYIKEYWYLYPFAIIFMVLLGLTQNGLAFVVREFIKSIRISGEGSYDYLYMVIKLGIINVLVLSLSKFGQDYTLFYIGQRLIMNLKLDSFKKIVRSPMTFFKNMESGEIISRLTNDVNKIQNFFKRGIPDMVKNTSMLAVAIYAMIRINYKLFLIILAAVPFMVVILHFLGKFMKKYIEKSQGKLARTVSSLQEVIQGIEVVKLFSAEDREYDKFERRNQNYLDIAMKTIRVKTINLPIVELFGYIALIVIFWISGKQILEGEMLIEDFMAFFVLAGNASNAVRRISNLHIFINETSASAKRVFEIMEVNNEILDNNGTFRKDELDGHVEFKNLYFKYDEKDILKDINLEVKPGETVAFVGASGAGKTTLVNLIPRLHEIYKGQLLIDGVDIKDYDVFNLRKHISVVSQENFLFSGSVEENIKYGKPEASKEEVIEAAKAAYAHNFIKNLSNGYETDIAERGVKISGGQRQRLAIARAILVDPEILLFDEATSSLDSESEKYVQEAIDNLVKNRTTFIVAHRLSTILDSDRIVVMDNGEIVNIGSHEDLLERSPIYQKLYDLQFNA</sequence>
<feature type="transmembrane region" description="Helical" evidence="7">
    <location>
        <begin position="63"/>
        <end position="81"/>
    </location>
</feature>
<dbReference type="PANTHER" id="PTHR43394:SF1">
    <property type="entry name" value="ATP-BINDING CASSETTE SUB-FAMILY B MEMBER 10, MITOCHONDRIAL"/>
    <property type="match status" value="1"/>
</dbReference>
<keyword evidence="2 7" id="KW-0812">Transmembrane</keyword>
<keyword evidence="5 7" id="KW-1133">Transmembrane helix</keyword>
<dbReference type="InterPro" id="IPR011527">
    <property type="entry name" value="ABC1_TM_dom"/>
</dbReference>
<comment type="caution">
    <text evidence="10">The sequence shown here is derived from an EMBL/GenBank/DDBJ whole genome shotgun (WGS) entry which is preliminary data.</text>
</comment>
<gene>
    <name evidence="10" type="ORF">FXF47_07370</name>
</gene>
<dbReference type="Proteomes" id="UP000324143">
    <property type="component" value="Unassembled WGS sequence"/>
</dbReference>
<protein>
    <submittedName>
        <fullName evidence="10">ABC transporter ATP-binding protein</fullName>
    </submittedName>
</protein>
<dbReference type="SMART" id="SM00382">
    <property type="entry name" value="AAA"/>
    <property type="match status" value="1"/>
</dbReference>
<dbReference type="PROSITE" id="PS50929">
    <property type="entry name" value="ABC_TM1F"/>
    <property type="match status" value="1"/>
</dbReference>
<evidence type="ECO:0000259" key="8">
    <source>
        <dbReference type="PROSITE" id="PS50893"/>
    </source>
</evidence>
<evidence type="ECO:0000256" key="4">
    <source>
        <dbReference type="ARBA" id="ARBA00022840"/>
    </source>
</evidence>
<name>A0A5D0MAS3_9BACT</name>
<evidence type="ECO:0000256" key="1">
    <source>
        <dbReference type="ARBA" id="ARBA00004651"/>
    </source>
</evidence>
<feature type="transmembrane region" description="Helical" evidence="7">
    <location>
        <begin position="143"/>
        <end position="161"/>
    </location>
</feature>
<dbReference type="GO" id="GO:0016887">
    <property type="term" value="F:ATP hydrolysis activity"/>
    <property type="evidence" value="ECO:0007669"/>
    <property type="project" value="InterPro"/>
</dbReference>
<feature type="transmembrane region" description="Helical" evidence="7">
    <location>
        <begin position="250"/>
        <end position="269"/>
    </location>
</feature>
<dbReference type="SUPFAM" id="SSF90123">
    <property type="entry name" value="ABC transporter transmembrane region"/>
    <property type="match status" value="1"/>
</dbReference>
<dbReference type="EMBL" id="VSIX01000072">
    <property type="protein sequence ID" value="TYB30797.1"/>
    <property type="molecule type" value="Genomic_DNA"/>
</dbReference>
<dbReference type="InterPro" id="IPR003439">
    <property type="entry name" value="ABC_transporter-like_ATP-bd"/>
</dbReference>
<feature type="domain" description="ABC transmembrane type-1" evidence="9">
    <location>
        <begin position="27"/>
        <end position="304"/>
    </location>
</feature>
<dbReference type="GO" id="GO:0015421">
    <property type="term" value="F:ABC-type oligopeptide transporter activity"/>
    <property type="evidence" value="ECO:0007669"/>
    <property type="project" value="TreeGrafter"/>
</dbReference>
<organism evidence="10 11">
    <name type="scientific">Candidatus Mcinerneyibacterium aminivorans</name>
    <dbReference type="NCBI Taxonomy" id="2703815"/>
    <lineage>
        <taxon>Bacteria</taxon>
        <taxon>Candidatus Macinerneyibacteriota</taxon>
        <taxon>Candidatus Mcinerneyibacteria</taxon>
        <taxon>Candidatus Mcinerneyibacteriales</taxon>
        <taxon>Candidatus Mcinerneyibacteriaceae</taxon>
        <taxon>Candidatus Mcinerneyibacterium</taxon>
    </lineage>
</organism>
<evidence type="ECO:0000256" key="7">
    <source>
        <dbReference type="SAM" id="Phobius"/>
    </source>
</evidence>
<dbReference type="SUPFAM" id="SSF52540">
    <property type="entry name" value="P-loop containing nucleoside triphosphate hydrolases"/>
    <property type="match status" value="1"/>
</dbReference>
<dbReference type="InterPro" id="IPR039421">
    <property type="entry name" value="Type_1_exporter"/>
</dbReference>
<evidence type="ECO:0000256" key="5">
    <source>
        <dbReference type="ARBA" id="ARBA00022989"/>
    </source>
</evidence>
<dbReference type="InterPro" id="IPR027417">
    <property type="entry name" value="P-loop_NTPase"/>
</dbReference>
<evidence type="ECO:0000259" key="9">
    <source>
        <dbReference type="PROSITE" id="PS50929"/>
    </source>
</evidence>
<feature type="transmembrane region" description="Helical" evidence="7">
    <location>
        <begin position="167"/>
        <end position="186"/>
    </location>
</feature>
<keyword evidence="3" id="KW-0547">Nucleotide-binding</keyword>
<dbReference type="Gene3D" id="1.20.1560.10">
    <property type="entry name" value="ABC transporter type 1, transmembrane domain"/>
    <property type="match status" value="1"/>
</dbReference>
<evidence type="ECO:0000256" key="2">
    <source>
        <dbReference type="ARBA" id="ARBA00022692"/>
    </source>
</evidence>
<evidence type="ECO:0000256" key="6">
    <source>
        <dbReference type="ARBA" id="ARBA00023136"/>
    </source>
</evidence>